<dbReference type="RefSeq" id="WP_145283228.1">
    <property type="nucleotide sequence ID" value="NZ_CP036291.1"/>
</dbReference>
<feature type="region of interest" description="Disordered" evidence="1">
    <location>
        <begin position="108"/>
        <end position="136"/>
    </location>
</feature>
<dbReference type="AlphaFoldDB" id="A0A518DA62"/>
<feature type="region of interest" description="Disordered" evidence="1">
    <location>
        <begin position="1"/>
        <end position="20"/>
    </location>
</feature>
<dbReference type="Proteomes" id="UP000317429">
    <property type="component" value="Chromosome"/>
</dbReference>
<evidence type="ECO:0000256" key="1">
    <source>
        <dbReference type="SAM" id="MobiDB-lite"/>
    </source>
</evidence>
<name>A0A518DA62_9BACT</name>
<keyword evidence="3" id="KW-1185">Reference proteome</keyword>
<evidence type="ECO:0000313" key="2">
    <source>
        <dbReference type="EMBL" id="QDU88374.1"/>
    </source>
</evidence>
<reference evidence="2 3" key="1">
    <citation type="submission" date="2019-02" db="EMBL/GenBank/DDBJ databases">
        <title>Deep-cultivation of Planctomycetes and their phenomic and genomic characterization uncovers novel biology.</title>
        <authorList>
            <person name="Wiegand S."/>
            <person name="Jogler M."/>
            <person name="Boedeker C."/>
            <person name="Pinto D."/>
            <person name="Vollmers J."/>
            <person name="Rivas-Marin E."/>
            <person name="Kohn T."/>
            <person name="Peeters S.H."/>
            <person name="Heuer A."/>
            <person name="Rast P."/>
            <person name="Oberbeckmann S."/>
            <person name="Bunk B."/>
            <person name="Jeske O."/>
            <person name="Meyerdierks A."/>
            <person name="Storesund J.E."/>
            <person name="Kallscheuer N."/>
            <person name="Luecker S."/>
            <person name="Lage O.M."/>
            <person name="Pohl T."/>
            <person name="Merkel B.J."/>
            <person name="Hornburger P."/>
            <person name="Mueller R.-W."/>
            <person name="Bruemmer F."/>
            <person name="Labrenz M."/>
            <person name="Spormann A.M."/>
            <person name="Op den Camp H."/>
            <person name="Overmann J."/>
            <person name="Amann R."/>
            <person name="Jetten M.S.M."/>
            <person name="Mascher T."/>
            <person name="Medema M.H."/>
            <person name="Devos D.P."/>
            <person name="Kaster A.-K."/>
            <person name="Ovreas L."/>
            <person name="Rohde M."/>
            <person name="Galperin M.Y."/>
            <person name="Jogler C."/>
        </authorList>
    </citation>
    <scope>NUCLEOTIDE SEQUENCE [LARGE SCALE GENOMIC DNA]</scope>
    <source>
        <strain evidence="2 3">Pla175</strain>
    </source>
</reference>
<proteinExistence type="predicted"/>
<protein>
    <submittedName>
        <fullName evidence="2">Uncharacterized protein</fullName>
    </submittedName>
</protein>
<dbReference type="EMBL" id="CP036291">
    <property type="protein sequence ID" value="QDU88374.1"/>
    <property type="molecule type" value="Genomic_DNA"/>
</dbReference>
<dbReference type="KEGG" id="pnd:Pla175_17500"/>
<organism evidence="2 3">
    <name type="scientific">Pirellulimonas nuda</name>
    <dbReference type="NCBI Taxonomy" id="2528009"/>
    <lineage>
        <taxon>Bacteria</taxon>
        <taxon>Pseudomonadati</taxon>
        <taxon>Planctomycetota</taxon>
        <taxon>Planctomycetia</taxon>
        <taxon>Pirellulales</taxon>
        <taxon>Lacipirellulaceae</taxon>
        <taxon>Pirellulimonas</taxon>
    </lineage>
</organism>
<gene>
    <name evidence="2" type="ORF">Pla175_17500</name>
</gene>
<accession>A0A518DA62</accession>
<evidence type="ECO:0000313" key="3">
    <source>
        <dbReference type="Proteomes" id="UP000317429"/>
    </source>
</evidence>
<sequence length="136" mass="13833">MSDYYSPASETLPLFEAPPPPRSANSAAAAKAIVPRARSIRGSILAHVRDCGAAGATDQEICAALGIDGSTVRPARLALVRRGLLIDTGRDRLTKAQNLARIHVAASEAASQPSCAAGSPSAGAHPPELSPSTTAP</sequence>
<feature type="compositionally biased region" description="Low complexity" evidence="1">
    <location>
        <begin position="109"/>
        <end position="127"/>
    </location>
</feature>